<keyword evidence="1" id="KW-0812">Transmembrane</keyword>
<keyword evidence="1" id="KW-1133">Transmembrane helix</keyword>
<evidence type="ECO:0000256" key="1">
    <source>
        <dbReference type="SAM" id="Phobius"/>
    </source>
</evidence>
<name>A0AAW0G8D0_9APHY</name>
<dbReference type="Proteomes" id="UP001385951">
    <property type="component" value="Unassembled WGS sequence"/>
</dbReference>
<evidence type="ECO:0000313" key="4">
    <source>
        <dbReference type="Proteomes" id="UP001385951"/>
    </source>
</evidence>
<comment type="caution">
    <text evidence="3">The sequence shown here is derived from an EMBL/GenBank/DDBJ whole genome shotgun (WGS) entry which is preliminary data.</text>
</comment>
<feature type="transmembrane region" description="Helical" evidence="1">
    <location>
        <begin position="201"/>
        <end position="226"/>
    </location>
</feature>
<dbReference type="InterPro" id="IPR045338">
    <property type="entry name" value="DUF6535"/>
</dbReference>
<evidence type="ECO:0000313" key="3">
    <source>
        <dbReference type="EMBL" id="KAK7686499.1"/>
    </source>
</evidence>
<feature type="domain" description="DUF6535" evidence="2">
    <location>
        <begin position="18"/>
        <end position="194"/>
    </location>
</feature>
<protein>
    <recommendedName>
        <fullName evidence="2">DUF6535 domain-containing protein</fullName>
    </recommendedName>
</protein>
<keyword evidence="1" id="KW-0472">Membrane</keyword>
<dbReference type="AlphaFoldDB" id="A0AAW0G8D0"/>
<keyword evidence="4" id="KW-1185">Reference proteome</keyword>
<feature type="transmembrane region" description="Helical" evidence="1">
    <location>
        <begin position="171"/>
        <end position="194"/>
    </location>
</feature>
<dbReference type="Pfam" id="PF20153">
    <property type="entry name" value="DUF6535"/>
    <property type="match status" value="1"/>
</dbReference>
<evidence type="ECO:0000259" key="2">
    <source>
        <dbReference type="Pfam" id="PF20153"/>
    </source>
</evidence>
<sequence>MPANTNIPSDRVHQGTPWLTIQEVMKAKDEAMLKSCREDVDTFLVFAGLFSAVVTYFLVELHRDLQTDTTDVLLAKILLEIQQKNSPGDNLLNRTIPDSPLQHDPHLLISKRLNTLWVASLIVSSITASLAILIKQWLQQYHIDEHVSPQRWLRKYFYRFSGATGWKLFELVYVLPLLLQLSLGLFLLGLCLFFSDEDTQVGLVGWILVSLWAFMISFVVINPVIYPSSPFKTPFLQSAIAPIRSFIYRTLPSWCSSYTSSIQQPIDAAMFVKRLRFNEESFEEEYFTDNASIHQDHEILHAIDATQGHDDTIVPYIMAALDDVEQRARLELVATPEIHTTSFLSRFIETRLDRGSLNLRVCRPDLHGQLSPRTWTLCVDKAAGLLTARLLSYQDRTQQFRWVGWMEEMMTLLLSRIEHELPVSGRQALALALEIDPTGSAQRICSRVPIPEWASQPGPSSTKLRTDIFSDLLSHELNGVIDFLSGQPLASAVFQLLRAQYLDTESQSFEEFFKLNPVNSALTRYPQGATPRQLYISLPGTLHPTLSLLLKSLDAPISATYDLAVRWHHDACSFVFRHEPYWIDDHSSHVQSWMIRRPNLDNCIQMAFPARSDDDILPEVLSSALHKVYNSMGPDDRQTMIQMVTNMLREHYILEAFTGESNVNIEYLRLARFLLQCARQEKHSKTMVRTWKKLYRALSTTLSLHIRHNNVSSNWKLVKECNELADHYSIPSVLTSTLSTEDRLARKVVSRLRNLVRSSTMS</sequence>
<reference evidence="3 4" key="1">
    <citation type="submission" date="2022-09" db="EMBL/GenBank/DDBJ databases">
        <authorList>
            <person name="Palmer J.M."/>
        </authorList>
    </citation>
    <scope>NUCLEOTIDE SEQUENCE [LARGE SCALE GENOMIC DNA]</scope>
    <source>
        <strain evidence="3 4">DSM 7382</strain>
    </source>
</reference>
<gene>
    <name evidence="3" type="ORF">QCA50_010097</name>
</gene>
<accession>A0AAW0G8D0</accession>
<organism evidence="3 4">
    <name type="scientific">Cerrena zonata</name>
    <dbReference type="NCBI Taxonomy" id="2478898"/>
    <lineage>
        <taxon>Eukaryota</taxon>
        <taxon>Fungi</taxon>
        <taxon>Dikarya</taxon>
        <taxon>Basidiomycota</taxon>
        <taxon>Agaricomycotina</taxon>
        <taxon>Agaricomycetes</taxon>
        <taxon>Polyporales</taxon>
        <taxon>Cerrenaceae</taxon>
        <taxon>Cerrena</taxon>
    </lineage>
</organism>
<dbReference type="EMBL" id="JASBNA010000016">
    <property type="protein sequence ID" value="KAK7686499.1"/>
    <property type="molecule type" value="Genomic_DNA"/>
</dbReference>
<feature type="transmembrane region" description="Helical" evidence="1">
    <location>
        <begin position="116"/>
        <end position="134"/>
    </location>
</feature>
<feature type="transmembrane region" description="Helical" evidence="1">
    <location>
        <begin position="42"/>
        <end position="59"/>
    </location>
</feature>
<proteinExistence type="predicted"/>